<feature type="repeat" description="ANK" evidence="3">
    <location>
        <begin position="160"/>
        <end position="192"/>
    </location>
</feature>
<organism evidence="5 6">
    <name type="scientific">Triplophysa rosa</name>
    <name type="common">Cave loach</name>
    <dbReference type="NCBI Taxonomy" id="992332"/>
    <lineage>
        <taxon>Eukaryota</taxon>
        <taxon>Metazoa</taxon>
        <taxon>Chordata</taxon>
        <taxon>Craniata</taxon>
        <taxon>Vertebrata</taxon>
        <taxon>Euteleostomi</taxon>
        <taxon>Actinopterygii</taxon>
        <taxon>Neopterygii</taxon>
        <taxon>Teleostei</taxon>
        <taxon>Ostariophysi</taxon>
        <taxon>Cypriniformes</taxon>
        <taxon>Nemacheilidae</taxon>
        <taxon>Triplophysa</taxon>
    </lineage>
</organism>
<dbReference type="PRINTS" id="PR01415">
    <property type="entry name" value="ANKYRIN"/>
</dbReference>
<feature type="region of interest" description="Disordered" evidence="4">
    <location>
        <begin position="396"/>
        <end position="460"/>
    </location>
</feature>
<feature type="compositionally biased region" description="Basic and acidic residues" evidence="4">
    <location>
        <begin position="421"/>
        <end position="446"/>
    </location>
</feature>
<dbReference type="Proteomes" id="UP001059041">
    <property type="component" value="Linkage Group LG7"/>
</dbReference>
<dbReference type="Pfam" id="PF12796">
    <property type="entry name" value="Ank_2"/>
    <property type="match status" value="1"/>
</dbReference>
<protein>
    <submittedName>
        <fullName evidence="5">Ankyrin repeat domain-containing protein 33B</fullName>
    </submittedName>
</protein>
<feature type="compositionally biased region" description="Basic residues" evidence="4">
    <location>
        <begin position="447"/>
        <end position="460"/>
    </location>
</feature>
<dbReference type="EMBL" id="JAFHDT010000007">
    <property type="protein sequence ID" value="KAI7807995.1"/>
    <property type="molecule type" value="Genomic_DNA"/>
</dbReference>
<dbReference type="AlphaFoldDB" id="A0A9W7WTL2"/>
<gene>
    <name evidence="5" type="ORF">IRJ41_013906</name>
</gene>
<accession>A0A9W7WTL2</accession>
<evidence type="ECO:0000256" key="4">
    <source>
        <dbReference type="SAM" id="MobiDB-lite"/>
    </source>
</evidence>
<evidence type="ECO:0000256" key="2">
    <source>
        <dbReference type="ARBA" id="ARBA00023043"/>
    </source>
</evidence>
<evidence type="ECO:0000256" key="3">
    <source>
        <dbReference type="PROSITE-ProRule" id="PRU00023"/>
    </source>
</evidence>
<evidence type="ECO:0000313" key="5">
    <source>
        <dbReference type="EMBL" id="KAI7807995.1"/>
    </source>
</evidence>
<comment type="caution">
    <text evidence="5">The sequence shown here is derived from an EMBL/GenBank/DDBJ whole genome shotgun (WGS) entry which is preliminary data.</text>
</comment>
<keyword evidence="2 3" id="KW-0040">ANK repeat</keyword>
<dbReference type="PANTHER" id="PTHR24173">
    <property type="entry name" value="ANKYRIN REPEAT CONTAINING"/>
    <property type="match status" value="1"/>
</dbReference>
<dbReference type="SMART" id="SM00248">
    <property type="entry name" value="ANK"/>
    <property type="match status" value="4"/>
</dbReference>
<dbReference type="SUPFAM" id="SSF48403">
    <property type="entry name" value="Ankyrin repeat"/>
    <property type="match status" value="1"/>
</dbReference>
<dbReference type="PANTHER" id="PTHR24173:SF84">
    <property type="entry name" value="ANKYRIN REPEAT DOMAIN 33AB"/>
    <property type="match status" value="1"/>
</dbReference>
<proteinExistence type="predicted"/>
<evidence type="ECO:0000313" key="6">
    <source>
        <dbReference type="Proteomes" id="UP001059041"/>
    </source>
</evidence>
<reference evidence="5" key="1">
    <citation type="submission" date="2021-02" db="EMBL/GenBank/DDBJ databases">
        <title>Comparative genomics reveals that relaxation of natural selection precedes convergent phenotypic evolution of cavefish.</title>
        <authorList>
            <person name="Peng Z."/>
        </authorList>
    </citation>
    <scope>NUCLEOTIDE SEQUENCE</scope>
    <source>
        <tissue evidence="5">Muscle</tissue>
    </source>
</reference>
<evidence type="ECO:0000256" key="1">
    <source>
        <dbReference type="ARBA" id="ARBA00022737"/>
    </source>
</evidence>
<dbReference type="PROSITE" id="PS50088">
    <property type="entry name" value="ANK_REPEAT"/>
    <property type="match status" value="1"/>
</dbReference>
<dbReference type="OrthoDB" id="10057496at2759"/>
<keyword evidence="1" id="KW-0677">Repeat</keyword>
<keyword evidence="6" id="KW-1185">Reference proteome</keyword>
<dbReference type="InterPro" id="IPR036770">
    <property type="entry name" value="Ankyrin_rpt-contain_sf"/>
</dbReference>
<dbReference type="Gene3D" id="1.25.40.20">
    <property type="entry name" value="Ankyrin repeat-containing domain"/>
    <property type="match status" value="1"/>
</dbReference>
<dbReference type="InterPro" id="IPR002110">
    <property type="entry name" value="Ankyrin_rpt"/>
</dbReference>
<dbReference type="PROSITE" id="PS50297">
    <property type="entry name" value="ANK_REP_REGION"/>
    <property type="match status" value="1"/>
</dbReference>
<sequence length="460" mass="51232">MAAVRNSDLKDPYLGSGPDEDASEIALLEEESDSGSVLSDDSVLPDYEREGVKKGTANTLYEACVQNDAQALKRVLERGVTHNEVMEVDINGWNGMMFASYKGYLSIVYGLHSCPHLDINHQDNDGNTALMIAAQAGHVSICNYIMNYFPGADTEIRDNRGFTALIKAAIQGRNDVVAALIMHGADVNAVDSNRGKCARDWALKTGRFDTLQHLRRLVLRPTAEQFCMSYIPEWPNLKVLVAKATTNKTASQKLTHRLKRTLGFSFPRDPQDEGVMDHMVRMTTSIHSPLIATATRPLCPSSPPEAGKPRLAVAELVLKYSDKQLEEGSLCHRNNSITSISPSIHSSTSASVPCCVDTQRRGSVLSIAQSGMRTFIPRVAARRNSVFPSGCVPQIRVTKSSEPTPKKEKKNKKQKGYLEPPKWKYKEAKNEKKKEKKAMKEKEEKEKKRKDKEKRKKCED</sequence>
<name>A0A9W7WTL2_TRIRA</name>
<feature type="region of interest" description="Disordered" evidence="4">
    <location>
        <begin position="1"/>
        <end position="23"/>
    </location>
</feature>